<evidence type="ECO:0000256" key="8">
    <source>
        <dbReference type="ARBA" id="ARBA00022776"/>
    </source>
</evidence>
<sequence length="616" mass="68614">MEPREKFFTKLRHLVGHLEKETEHLQDLTENQNDDTSEGACLSTLHKLKSDVRELTTQVQQEIVKSQEERMEDLGFIHMYSKKREQMNEALDTLGSYLEQYGYKPRQPAQKPPESVGEEEKDLEQETGEEEQDEEAAEEEEEEDQVNPVGQNKDQGQCTPEGRAPPSLDQEMRTPKLSDFGLSELHLQNMLRNCGVAEAPLPPPPKLLHSPLATMTVPPPVPKTPKCYLKLDEDAPTPRLEDFGISEHTMCLINDFTMDLVGKTPAKSASRFPANETPVRASSTEFMDTPETPEIQTPGFSLVKKALACTPLQSHDSLESPQRQTNDLTSPQVPTFQTPYLSKLLSVHKDVKSKDSTTEMPGPNDATACPPDGSSPHSSMAEDIPEMPARLCHDNDMQRTPEMPTLQSFLGRSLQSRYSAMGSCSLSVVSRQVDPAPTLDLNENQTQEWNLASPRVRMEYDCDARTPEMPEMSSITQDIFKLVSQCNTEMKSAASQPPLKAALQTSATGKENRQATHSQRLALVTEVQFDGLTTYLKQVSLARLNEAIQELNTALLQRQHGGHSNLTEFLMSELRSIIGSGVKLPLVLMCLTELKRVQLVHGAGNSALYQLLPTQT</sequence>
<keyword evidence="12" id="KW-0137">Centromere</keyword>
<keyword evidence="4" id="KW-0158">Chromosome</keyword>
<protein>
    <recommendedName>
        <fullName evidence="16">Spindle and kinetochore-associated protein 3</fullName>
    </recommendedName>
</protein>
<evidence type="ECO:0000256" key="4">
    <source>
        <dbReference type="ARBA" id="ARBA00022454"/>
    </source>
</evidence>
<dbReference type="EMBL" id="JBHFQA010000020">
    <property type="protein sequence ID" value="KAL2081094.1"/>
    <property type="molecule type" value="Genomic_DNA"/>
</dbReference>
<dbReference type="GO" id="GO:0000776">
    <property type="term" value="C:kinetochore"/>
    <property type="evidence" value="ECO:0007669"/>
    <property type="project" value="UniProtKB-KW"/>
</dbReference>
<feature type="region of interest" description="Disordered" evidence="13">
    <location>
        <begin position="267"/>
        <end position="294"/>
    </location>
</feature>
<keyword evidence="5" id="KW-0963">Cytoplasm</keyword>
<evidence type="ECO:0000256" key="13">
    <source>
        <dbReference type="SAM" id="MobiDB-lite"/>
    </source>
</evidence>
<keyword evidence="11" id="KW-0131">Cell cycle</keyword>
<evidence type="ECO:0000256" key="6">
    <source>
        <dbReference type="ARBA" id="ARBA00022618"/>
    </source>
</evidence>
<keyword evidence="9" id="KW-0995">Kinetochore</keyword>
<organism evidence="14 15">
    <name type="scientific">Coilia grayii</name>
    <name type="common">Gray's grenadier anchovy</name>
    <dbReference type="NCBI Taxonomy" id="363190"/>
    <lineage>
        <taxon>Eukaryota</taxon>
        <taxon>Metazoa</taxon>
        <taxon>Chordata</taxon>
        <taxon>Craniata</taxon>
        <taxon>Vertebrata</taxon>
        <taxon>Euteleostomi</taxon>
        <taxon>Actinopterygii</taxon>
        <taxon>Neopterygii</taxon>
        <taxon>Teleostei</taxon>
        <taxon>Clupei</taxon>
        <taxon>Clupeiformes</taxon>
        <taxon>Clupeoidei</taxon>
        <taxon>Engraulidae</taxon>
        <taxon>Coilinae</taxon>
        <taxon>Coilia</taxon>
    </lineage>
</organism>
<evidence type="ECO:0000256" key="1">
    <source>
        <dbReference type="ARBA" id="ARBA00004186"/>
    </source>
</evidence>
<reference evidence="14 15" key="1">
    <citation type="submission" date="2024-09" db="EMBL/GenBank/DDBJ databases">
        <title>A chromosome-level genome assembly of Gray's grenadier anchovy, Coilia grayii.</title>
        <authorList>
            <person name="Fu Z."/>
        </authorList>
    </citation>
    <scope>NUCLEOTIDE SEQUENCE [LARGE SCALE GENOMIC DNA]</scope>
    <source>
        <strain evidence="14">G4</strain>
        <tissue evidence="14">Muscle</tissue>
    </source>
</reference>
<dbReference type="Gene3D" id="6.10.250.1400">
    <property type="match status" value="1"/>
</dbReference>
<keyword evidence="8" id="KW-0498">Mitosis</keyword>
<dbReference type="Proteomes" id="UP001591681">
    <property type="component" value="Unassembled WGS sequence"/>
</dbReference>
<name>A0ABD1J1L3_9TELE</name>
<dbReference type="InterPro" id="IPR033341">
    <property type="entry name" value="SKA3"/>
</dbReference>
<evidence type="ECO:0008006" key="16">
    <source>
        <dbReference type="Google" id="ProtNLM"/>
    </source>
</evidence>
<dbReference type="PANTHER" id="PTHR48118">
    <property type="entry name" value="SPINDLE AND KINETOCHORE-ASSOCIATED PROTEIN 3"/>
    <property type="match status" value="1"/>
</dbReference>
<evidence type="ECO:0000256" key="11">
    <source>
        <dbReference type="ARBA" id="ARBA00023306"/>
    </source>
</evidence>
<gene>
    <name evidence="14" type="ORF">ACEWY4_022947</name>
</gene>
<dbReference type="GO" id="GO:0005819">
    <property type="term" value="C:spindle"/>
    <property type="evidence" value="ECO:0007669"/>
    <property type="project" value="UniProtKB-SubCell"/>
</dbReference>
<evidence type="ECO:0000313" key="14">
    <source>
        <dbReference type="EMBL" id="KAL2081094.1"/>
    </source>
</evidence>
<evidence type="ECO:0000256" key="2">
    <source>
        <dbReference type="ARBA" id="ARBA00004629"/>
    </source>
</evidence>
<accession>A0ABD1J1L3</accession>
<dbReference type="AlphaFoldDB" id="A0ABD1J1L3"/>
<feature type="compositionally biased region" description="Polar residues" evidence="13">
    <location>
        <begin position="148"/>
        <end position="158"/>
    </location>
</feature>
<comment type="similarity">
    <text evidence="3">Belongs to the SKA3 family.</text>
</comment>
<evidence type="ECO:0000256" key="10">
    <source>
        <dbReference type="ARBA" id="ARBA00023212"/>
    </source>
</evidence>
<keyword evidence="6" id="KW-0132">Cell division</keyword>
<evidence type="ECO:0000256" key="9">
    <source>
        <dbReference type="ARBA" id="ARBA00022838"/>
    </source>
</evidence>
<feature type="compositionally biased region" description="Acidic residues" evidence="13">
    <location>
        <begin position="116"/>
        <end position="145"/>
    </location>
</feature>
<evidence type="ECO:0000256" key="7">
    <source>
        <dbReference type="ARBA" id="ARBA00022701"/>
    </source>
</evidence>
<feature type="region of interest" description="Disordered" evidence="13">
    <location>
        <begin position="314"/>
        <end position="335"/>
    </location>
</feature>
<keyword evidence="10" id="KW-0206">Cytoskeleton</keyword>
<dbReference type="GO" id="GO:0005874">
    <property type="term" value="C:microtubule"/>
    <property type="evidence" value="ECO:0007669"/>
    <property type="project" value="UniProtKB-KW"/>
</dbReference>
<feature type="region of interest" description="Disordered" evidence="13">
    <location>
        <begin position="104"/>
        <end position="174"/>
    </location>
</feature>
<evidence type="ECO:0000256" key="12">
    <source>
        <dbReference type="ARBA" id="ARBA00023328"/>
    </source>
</evidence>
<keyword evidence="7" id="KW-0493">Microtubule</keyword>
<evidence type="ECO:0000256" key="5">
    <source>
        <dbReference type="ARBA" id="ARBA00022490"/>
    </source>
</evidence>
<dbReference type="GO" id="GO:0051301">
    <property type="term" value="P:cell division"/>
    <property type="evidence" value="ECO:0007669"/>
    <property type="project" value="UniProtKB-KW"/>
</dbReference>
<evidence type="ECO:0000256" key="3">
    <source>
        <dbReference type="ARBA" id="ARBA00007716"/>
    </source>
</evidence>
<evidence type="ECO:0000313" key="15">
    <source>
        <dbReference type="Proteomes" id="UP001591681"/>
    </source>
</evidence>
<keyword evidence="15" id="KW-1185">Reference proteome</keyword>
<dbReference type="PANTHER" id="PTHR48118:SF1">
    <property type="entry name" value="SPINDLE AND KINETOCHORE-ASSOCIATED PROTEIN 3"/>
    <property type="match status" value="1"/>
</dbReference>
<proteinExistence type="inferred from homology"/>
<feature type="region of interest" description="Disordered" evidence="13">
    <location>
        <begin position="351"/>
        <end position="382"/>
    </location>
</feature>
<comment type="caution">
    <text evidence="14">The sequence shown here is derived from an EMBL/GenBank/DDBJ whole genome shotgun (WGS) entry which is preliminary data.</text>
</comment>
<comment type="subcellular location">
    <subcellularLocation>
        <location evidence="2">Chromosome</location>
        <location evidence="2">Centromere</location>
        <location evidence="2">Kinetochore</location>
    </subcellularLocation>
    <subcellularLocation>
        <location evidence="1">Cytoplasm</location>
        <location evidence="1">Cytoskeleton</location>
        <location evidence="1">Spindle</location>
    </subcellularLocation>
</comment>